<evidence type="ECO:0000256" key="2">
    <source>
        <dbReference type="ARBA" id="ARBA00022763"/>
    </source>
</evidence>
<keyword evidence="4" id="KW-0862">Zinc</keyword>
<evidence type="ECO:0000256" key="7">
    <source>
        <dbReference type="SAM" id="MobiDB-lite"/>
    </source>
</evidence>
<evidence type="ECO:0000313" key="9">
    <source>
        <dbReference type="EMBL" id="PFX32902.1"/>
    </source>
</evidence>
<gene>
    <name evidence="9" type="primary">Xrcc1</name>
    <name evidence="9" type="ORF">AWC38_SpisGene2202</name>
</gene>
<dbReference type="GO" id="GO:0000012">
    <property type="term" value="P:single strand break repair"/>
    <property type="evidence" value="ECO:0007669"/>
    <property type="project" value="InterPro"/>
</dbReference>
<feature type="domain" description="UBZ4-type" evidence="8">
    <location>
        <begin position="528"/>
        <end position="555"/>
    </location>
</feature>
<dbReference type="GO" id="GO:0006284">
    <property type="term" value="P:base-excision repair"/>
    <property type="evidence" value="ECO:0007669"/>
    <property type="project" value="TreeGrafter"/>
</dbReference>
<dbReference type="OrthoDB" id="5969415at2759"/>
<sequence length="572" mass="63327">MAPVAFAFVVRFSTEDAIFKAENLCKGKTDATSAWKCAREDTNCGRMEAEFQLEKASYISHIDIGNCGSAFIEILVGNSMWPQDKPFLTLLPSAMLMTPAECKQWTKTHAVRMLNPNSFSKQALGSQWDRIRVTCRQPFRSDKQFGLSFIKVTSVEGEPPSSTPGGLSGKTATFGKPSHNTDDDDGIMRLKKASGLMGCLRSLEKGSPVSPLNRAGKMLQAALDNRSPTTPRIKPGDKRSLCELSPEFASSPESPYSQRNWRSDVTNLKTKKQERTWSLAGDIRDEVELFLEDIDFTKLDLDSVSFKDLKSQMEAQRGCSLTSLEKKIFLQMIKATIEKLQPTSYDSDSDLEDVLELSTNNNTGPNLQIGKQLSEEQRKSKESLYSTAKSTSEEKSPATKNQSQSPDLISAVSVSEHKSHRSKKQLILPDDIFEVDIPSSSSRFLEDDTEELPSMLDSSADKPPKQELFHCGDYGLLPSSAKKTSSESLVECPICSMFFPSTRIEIHAALCNNETGVPQNNATLEDDRIPCPICSKFFPLAQIEQHADVCVETNSCNHGSKHMGREVVSSLN</sequence>
<dbReference type="FunFam" id="2.60.120.260:FF:000025">
    <property type="entry name" value="DNA repair protein XRCC1 isoform X1"/>
    <property type="match status" value="1"/>
</dbReference>
<keyword evidence="3 6" id="KW-0863">Zinc-finger</keyword>
<feature type="region of interest" description="Disordered" evidence="7">
    <location>
        <begin position="156"/>
        <end position="186"/>
    </location>
</feature>
<name>A0A2B4SWF2_STYPI</name>
<dbReference type="InterPro" id="IPR008979">
    <property type="entry name" value="Galactose-bd-like_sf"/>
</dbReference>
<feature type="region of interest" description="Disordered" evidence="7">
    <location>
        <begin position="356"/>
        <end position="407"/>
    </location>
</feature>
<feature type="compositionally biased region" description="Polar residues" evidence="7">
    <location>
        <begin position="359"/>
        <end position="371"/>
    </location>
</feature>
<evidence type="ECO:0000256" key="4">
    <source>
        <dbReference type="ARBA" id="ARBA00022833"/>
    </source>
</evidence>
<proteinExistence type="predicted"/>
<evidence type="ECO:0000256" key="1">
    <source>
        <dbReference type="ARBA" id="ARBA00022723"/>
    </source>
</evidence>
<dbReference type="PANTHER" id="PTHR11370">
    <property type="entry name" value="DNA-REPAIR PROTEIN XRCC1"/>
    <property type="match status" value="1"/>
</dbReference>
<dbReference type="EMBL" id="LSMT01000017">
    <property type="protein sequence ID" value="PFX32902.1"/>
    <property type="molecule type" value="Genomic_DNA"/>
</dbReference>
<evidence type="ECO:0000256" key="3">
    <source>
        <dbReference type="ARBA" id="ARBA00022771"/>
    </source>
</evidence>
<dbReference type="SUPFAM" id="SSF49785">
    <property type="entry name" value="Galactose-binding domain-like"/>
    <property type="match status" value="1"/>
</dbReference>
<dbReference type="Gene3D" id="2.60.120.260">
    <property type="entry name" value="Galactose-binding domain-like"/>
    <property type="match status" value="1"/>
</dbReference>
<comment type="caution">
    <text evidence="9">The sequence shown here is derived from an EMBL/GenBank/DDBJ whole genome shotgun (WGS) entry which is preliminary data.</text>
</comment>
<dbReference type="Proteomes" id="UP000225706">
    <property type="component" value="Unassembled WGS sequence"/>
</dbReference>
<reference evidence="10" key="1">
    <citation type="journal article" date="2017" name="bioRxiv">
        <title>Comparative analysis of the genomes of Stylophora pistillata and Acropora digitifera provides evidence for extensive differences between species of corals.</title>
        <authorList>
            <person name="Voolstra C.R."/>
            <person name="Li Y."/>
            <person name="Liew Y.J."/>
            <person name="Baumgarten S."/>
            <person name="Zoccola D."/>
            <person name="Flot J.-F."/>
            <person name="Tambutte S."/>
            <person name="Allemand D."/>
            <person name="Aranda M."/>
        </authorList>
    </citation>
    <scope>NUCLEOTIDE SEQUENCE [LARGE SCALE GENOMIC DNA]</scope>
</reference>
<dbReference type="InterPro" id="IPR002706">
    <property type="entry name" value="Xrcc1_N"/>
</dbReference>
<evidence type="ECO:0000259" key="8">
    <source>
        <dbReference type="PROSITE" id="PS51908"/>
    </source>
</evidence>
<dbReference type="InterPro" id="IPR006642">
    <property type="entry name" value="Rad18_UBZ4"/>
</dbReference>
<keyword evidence="1" id="KW-0479">Metal-binding</keyword>
<dbReference type="STRING" id="50429.A0A2B4SWF2"/>
<evidence type="ECO:0000313" key="10">
    <source>
        <dbReference type="Proteomes" id="UP000225706"/>
    </source>
</evidence>
<dbReference type="GO" id="GO:0003684">
    <property type="term" value="F:damaged DNA binding"/>
    <property type="evidence" value="ECO:0007669"/>
    <property type="project" value="InterPro"/>
</dbReference>
<dbReference type="Pfam" id="PF01834">
    <property type="entry name" value="XRCC1_N"/>
    <property type="match status" value="1"/>
</dbReference>
<dbReference type="GO" id="GO:0005634">
    <property type="term" value="C:nucleus"/>
    <property type="evidence" value="ECO:0007669"/>
    <property type="project" value="InterPro"/>
</dbReference>
<accession>A0A2B4SWF2</accession>
<feature type="compositionally biased region" description="Polar residues" evidence="7">
    <location>
        <begin position="398"/>
        <end position="407"/>
    </location>
</feature>
<evidence type="ECO:0000256" key="6">
    <source>
        <dbReference type="PROSITE-ProRule" id="PRU01256"/>
    </source>
</evidence>
<protein>
    <submittedName>
        <fullName evidence="9">DNA repair protein XRCC1</fullName>
    </submittedName>
</protein>
<feature type="compositionally biased region" description="Basic and acidic residues" evidence="7">
    <location>
        <begin position="373"/>
        <end position="382"/>
    </location>
</feature>
<evidence type="ECO:0000256" key="5">
    <source>
        <dbReference type="ARBA" id="ARBA00023204"/>
    </source>
</evidence>
<keyword evidence="5 6" id="KW-0234">DNA repair</keyword>
<keyword evidence="10" id="KW-1185">Reference proteome</keyword>
<dbReference type="PANTHER" id="PTHR11370:SF4">
    <property type="entry name" value="DNA-REPAIR PROTEIN XRCC1 N-TERMINAL DOMAIN-CONTAINING PROTEIN"/>
    <property type="match status" value="1"/>
</dbReference>
<keyword evidence="2 6" id="KW-0227">DNA damage</keyword>
<dbReference type="GO" id="GO:0008270">
    <property type="term" value="F:zinc ion binding"/>
    <property type="evidence" value="ECO:0007669"/>
    <property type="project" value="UniProtKB-KW"/>
</dbReference>
<dbReference type="AlphaFoldDB" id="A0A2B4SWF2"/>
<dbReference type="Gene3D" id="3.30.160.60">
    <property type="entry name" value="Classic Zinc Finger"/>
    <property type="match status" value="1"/>
</dbReference>
<dbReference type="PROSITE" id="PS51908">
    <property type="entry name" value="ZF_UBZ4"/>
    <property type="match status" value="1"/>
</dbReference>
<organism evidence="9 10">
    <name type="scientific">Stylophora pistillata</name>
    <name type="common">Smooth cauliflower coral</name>
    <dbReference type="NCBI Taxonomy" id="50429"/>
    <lineage>
        <taxon>Eukaryota</taxon>
        <taxon>Metazoa</taxon>
        <taxon>Cnidaria</taxon>
        <taxon>Anthozoa</taxon>
        <taxon>Hexacorallia</taxon>
        <taxon>Scleractinia</taxon>
        <taxon>Astrocoeniina</taxon>
        <taxon>Pocilloporidae</taxon>
        <taxon>Stylophora</taxon>
    </lineage>
</organism>